<feature type="compositionally biased region" description="Pro residues" evidence="1">
    <location>
        <begin position="188"/>
        <end position="209"/>
    </location>
</feature>
<evidence type="ECO:0000256" key="1">
    <source>
        <dbReference type="SAM" id="MobiDB-lite"/>
    </source>
</evidence>
<gene>
    <name evidence="2" type="ORF">PPSIR1_34492</name>
</gene>
<dbReference type="AlphaFoldDB" id="A6G7Q6"/>
<evidence type="ECO:0000313" key="2">
    <source>
        <dbReference type="EMBL" id="EDM78134.1"/>
    </source>
</evidence>
<dbReference type="Proteomes" id="UP000005801">
    <property type="component" value="Unassembled WGS sequence"/>
</dbReference>
<organism evidence="2 3">
    <name type="scientific">Plesiocystis pacifica SIR-1</name>
    <dbReference type="NCBI Taxonomy" id="391625"/>
    <lineage>
        <taxon>Bacteria</taxon>
        <taxon>Pseudomonadati</taxon>
        <taxon>Myxococcota</taxon>
        <taxon>Polyangia</taxon>
        <taxon>Nannocystales</taxon>
        <taxon>Nannocystaceae</taxon>
        <taxon>Plesiocystis</taxon>
    </lineage>
</organism>
<comment type="caution">
    <text evidence="2">The sequence shown here is derived from an EMBL/GenBank/DDBJ whole genome shotgun (WGS) entry which is preliminary data.</text>
</comment>
<evidence type="ECO:0008006" key="4">
    <source>
        <dbReference type="Google" id="ProtNLM"/>
    </source>
</evidence>
<dbReference type="EMBL" id="ABCS01000035">
    <property type="protein sequence ID" value="EDM78134.1"/>
    <property type="molecule type" value="Genomic_DNA"/>
</dbReference>
<evidence type="ECO:0000313" key="3">
    <source>
        <dbReference type="Proteomes" id="UP000005801"/>
    </source>
</evidence>
<sequence length="226" mass="24241">MNARAVTLGLVSAALLATSCASRQAMKREAVVIAASANALDNDLGRLDSALDTVHRLRRVRVEGDRLSAERAARVSEATIAAWALDHDPLARARVEVFHGVREASDAIGDHAYGAIDYKLNVEEPVPGYAIDRHSLRTLVTQLLRLARPSSFKDEAKFFIEYGVQVGTASAEGIDEVARMANEHKRPPPPPPEDLPPGDPSVGDPPPEAAGPSEPDAPQPEREPTP</sequence>
<accession>A6G7Q6</accession>
<keyword evidence="3" id="KW-1185">Reference proteome</keyword>
<dbReference type="STRING" id="391625.PPSIR1_34492"/>
<dbReference type="RefSeq" id="WP_006972751.1">
    <property type="nucleotide sequence ID" value="NZ_ABCS01000035.1"/>
</dbReference>
<name>A6G7Q6_9BACT</name>
<proteinExistence type="predicted"/>
<feature type="region of interest" description="Disordered" evidence="1">
    <location>
        <begin position="178"/>
        <end position="226"/>
    </location>
</feature>
<dbReference type="PROSITE" id="PS51257">
    <property type="entry name" value="PROKAR_LIPOPROTEIN"/>
    <property type="match status" value="1"/>
</dbReference>
<reference evidence="2 3" key="1">
    <citation type="submission" date="2007-06" db="EMBL/GenBank/DDBJ databases">
        <authorList>
            <person name="Shimkets L."/>
            <person name="Ferriera S."/>
            <person name="Johnson J."/>
            <person name="Kravitz S."/>
            <person name="Beeson K."/>
            <person name="Sutton G."/>
            <person name="Rogers Y.-H."/>
            <person name="Friedman R."/>
            <person name="Frazier M."/>
            <person name="Venter J.C."/>
        </authorList>
    </citation>
    <scope>NUCLEOTIDE SEQUENCE [LARGE SCALE GENOMIC DNA]</scope>
    <source>
        <strain evidence="2 3">SIR-1</strain>
    </source>
</reference>
<protein>
    <recommendedName>
        <fullName evidence="4">Lipoprotein</fullName>
    </recommendedName>
</protein>